<reference evidence="1 2" key="1">
    <citation type="journal article" date="2021" name="Nat. Commun.">
        <title>Genetic determinants of endophytism in the Arabidopsis root mycobiome.</title>
        <authorList>
            <person name="Mesny F."/>
            <person name="Miyauchi S."/>
            <person name="Thiergart T."/>
            <person name="Pickel B."/>
            <person name="Atanasova L."/>
            <person name="Karlsson M."/>
            <person name="Huettel B."/>
            <person name="Barry K.W."/>
            <person name="Haridas S."/>
            <person name="Chen C."/>
            <person name="Bauer D."/>
            <person name="Andreopoulos W."/>
            <person name="Pangilinan J."/>
            <person name="LaButti K."/>
            <person name="Riley R."/>
            <person name="Lipzen A."/>
            <person name="Clum A."/>
            <person name="Drula E."/>
            <person name="Henrissat B."/>
            <person name="Kohler A."/>
            <person name="Grigoriev I.V."/>
            <person name="Martin F.M."/>
            <person name="Hacquard S."/>
        </authorList>
    </citation>
    <scope>NUCLEOTIDE SEQUENCE [LARGE SCALE GENOMIC DNA]</scope>
    <source>
        <strain evidence="1 2">MPI-SDFR-AT-0080</strain>
    </source>
</reference>
<protein>
    <submittedName>
        <fullName evidence="1">Uncharacterized protein</fullName>
    </submittedName>
</protein>
<proteinExistence type="predicted"/>
<feature type="non-terminal residue" evidence="1">
    <location>
        <position position="1"/>
    </location>
</feature>
<gene>
    <name evidence="1" type="ORF">B0J12DRAFT_582525</name>
</gene>
<evidence type="ECO:0000313" key="1">
    <source>
        <dbReference type="EMBL" id="KAH7033956.1"/>
    </source>
</evidence>
<organism evidence="1 2">
    <name type="scientific">Macrophomina phaseolina</name>
    <dbReference type="NCBI Taxonomy" id="35725"/>
    <lineage>
        <taxon>Eukaryota</taxon>
        <taxon>Fungi</taxon>
        <taxon>Dikarya</taxon>
        <taxon>Ascomycota</taxon>
        <taxon>Pezizomycotina</taxon>
        <taxon>Dothideomycetes</taxon>
        <taxon>Dothideomycetes incertae sedis</taxon>
        <taxon>Botryosphaeriales</taxon>
        <taxon>Botryosphaeriaceae</taxon>
        <taxon>Macrophomina</taxon>
    </lineage>
</organism>
<keyword evidence="2" id="KW-1185">Reference proteome</keyword>
<evidence type="ECO:0000313" key="2">
    <source>
        <dbReference type="Proteomes" id="UP000774617"/>
    </source>
</evidence>
<dbReference type="Proteomes" id="UP000774617">
    <property type="component" value="Unassembled WGS sequence"/>
</dbReference>
<name>A0ABQ8FXL1_9PEZI</name>
<dbReference type="EMBL" id="JAGTJR010000039">
    <property type="protein sequence ID" value="KAH7033956.1"/>
    <property type="molecule type" value="Genomic_DNA"/>
</dbReference>
<comment type="caution">
    <text evidence="1">The sequence shown here is derived from an EMBL/GenBank/DDBJ whole genome shotgun (WGS) entry which is preliminary data.</text>
</comment>
<sequence>PIRIKFIPSLAFSVTRQRSTTDKPIKPPGKNWPRAFEKRYPELKARGVRAIDWKRHGNNLRDKITEWFEGLERYYRIWPLRQNIILCSVKVLVSKDDLRDYGGAGVKRIVVTAIECVSADGRSLLPLTI</sequence>
<accession>A0ABQ8FXL1</accession>